<reference evidence="1" key="1">
    <citation type="submission" date="2023-10" db="EMBL/GenBank/DDBJ databases">
        <authorList>
            <person name="Noh H."/>
        </authorList>
    </citation>
    <scope>NUCLEOTIDE SEQUENCE</scope>
    <source>
        <strain evidence="1">DUCC4014</strain>
    </source>
</reference>
<accession>A0AAF0Y3Q6</accession>
<name>A0AAF0Y3Q6_9TREE</name>
<evidence type="ECO:0000313" key="2">
    <source>
        <dbReference type="Proteomes" id="UP000827549"/>
    </source>
</evidence>
<dbReference type="EMBL" id="CP086714">
    <property type="protein sequence ID" value="WOO77469.1"/>
    <property type="molecule type" value="Genomic_DNA"/>
</dbReference>
<proteinExistence type="predicted"/>
<organism evidence="1 2">
    <name type="scientific">Vanrija pseudolonga</name>
    <dbReference type="NCBI Taxonomy" id="143232"/>
    <lineage>
        <taxon>Eukaryota</taxon>
        <taxon>Fungi</taxon>
        <taxon>Dikarya</taxon>
        <taxon>Basidiomycota</taxon>
        <taxon>Agaricomycotina</taxon>
        <taxon>Tremellomycetes</taxon>
        <taxon>Trichosporonales</taxon>
        <taxon>Trichosporonaceae</taxon>
        <taxon>Vanrija</taxon>
    </lineage>
</organism>
<evidence type="ECO:0000313" key="1">
    <source>
        <dbReference type="EMBL" id="WOO77469.1"/>
    </source>
</evidence>
<dbReference type="Proteomes" id="UP000827549">
    <property type="component" value="Chromosome 1"/>
</dbReference>
<gene>
    <name evidence="1" type="ORF">LOC62_01G001048</name>
</gene>
<keyword evidence="2" id="KW-1185">Reference proteome</keyword>
<dbReference type="RefSeq" id="XP_062623501.1">
    <property type="nucleotide sequence ID" value="XM_062767517.1"/>
</dbReference>
<sequence>MSMKAIPYGPRGLLALGENDPKNRILLNFGEAPMLQVSDYSEAAVQSVADFLRFQKRRYRYLYDDYVLFPHGEDPPRVNGIFLKIRDIDTEMVQHPWFNNLMGEYLNNCTVTVSFWDEILNTVERDQVANTPTT</sequence>
<dbReference type="AlphaFoldDB" id="A0AAF0Y3Q6"/>
<dbReference type="GeneID" id="87804306"/>
<protein>
    <submittedName>
        <fullName evidence="1">Uncharacterized protein</fullName>
    </submittedName>
</protein>